<dbReference type="AlphaFoldDB" id="A0A6J4MYB7"/>
<dbReference type="InterPro" id="IPR041049">
    <property type="entry name" value="DUF5615"/>
</dbReference>
<evidence type="ECO:0000259" key="1">
    <source>
        <dbReference type="Pfam" id="PF18480"/>
    </source>
</evidence>
<reference evidence="2" key="1">
    <citation type="submission" date="2020-02" db="EMBL/GenBank/DDBJ databases">
        <authorList>
            <person name="Meier V. D."/>
        </authorList>
    </citation>
    <scope>NUCLEOTIDE SEQUENCE</scope>
    <source>
        <strain evidence="2">AVDCRST_MAG64</strain>
    </source>
</reference>
<dbReference type="Pfam" id="PF18480">
    <property type="entry name" value="DUF5615"/>
    <property type="match status" value="1"/>
</dbReference>
<name>A0A6J4MYB7_9BACT</name>
<sequence>MIKLFLDEDSSGVVLARLLRAAGHDVESVSELGTTGDADPKQLTYAIAHARAVITRNADDFRMLHQLVMTSGGHHPGIIITHFENNAARDFSPRGIVTALGKLAASGLALHDTVHVLNQWR</sequence>
<proteinExistence type="predicted"/>
<accession>A0A6J4MYB7</accession>
<gene>
    <name evidence="2" type="ORF">AVDCRST_MAG64-18</name>
</gene>
<dbReference type="EMBL" id="CADCUQ010000007">
    <property type="protein sequence ID" value="CAA9372214.1"/>
    <property type="molecule type" value="Genomic_DNA"/>
</dbReference>
<evidence type="ECO:0000313" key="2">
    <source>
        <dbReference type="EMBL" id="CAA9372214.1"/>
    </source>
</evidence>
<protein>
    <recommendedName>
        <fullName evidence="1">DUF5615 domain-containing protein</fullName>
    </recommendedName>
</protein>
<organism evidence="2">
    <name type="scientific">uncultured Phycisphaerae bacterium</name>
    <dbReference type="NCBI Taxonomy" id="904963"/>
    <lineage>
        <taxon>Bacteria</taxon>
        <taxon>Pseudomonadati</taxon>
        <taxon>Planctomycetota</taxon>
        <taxon>Phycisphaerae</taxon>
        <taxon>environmental samples</taxon>
    </lineage>
</organism>
<feature type="domain" description="DUF5615" evidence="1">
    <location>
        <begin position="3"/>
        <end position="85"/>
    </location>
</feature>